<protein>
    <submittedName>
        <fullName evidence="2">Uncharacterized protein</fullName>
    </submittedName>
</protein>
<accession>A0ABP7ZHI1</accession>
<dbReference type="EMBL" id="BAABBV010000001">
    <property type="protein sequence ID" value="GAA4157778.1"/>
    <property type="molecule type" value="Genomic_DNA"/>
</dbReference>
<evidence type="ECO:0000256" key="1">
    <source>
        <dbReference type="SAM" id="SignalP"/>
    </source>
</evidence>
<evidence type="ECO:0000313" key="2">
    <source>
        <dbReference type="EMBL" id="GAA4157778.1"/>
    </source>
</evidence>
<gene>
    <name evidence="2" type="ORF">GCM10022286_09700</name>
</gene>
<name>A0ABP7ZHI1_9MICO</name>
<reference evidence="2" key="2">
    <citation type="submission" date="2023-12" db="EMBL/GenBank/DDBJ databases">
        <authorList>
            <person name="Sun Q."/>
            <person name="Inoue M."/>
        </authorList>
    </citation>
    <scope>NUCLEOTIDE SEQUENCE</scope>
    <source>
        <strain evidence="2">JCM 17590</strain>
    </source>
</reference>
<reference evidence="2" key="1">
    <citation type="journal article" date="2014" name="Int. J. Syst. Evol. Microbiol.">
        <title>Complete genome of a new Firmicutes species belonging to the dominant human colonic microbiota ('Ruminococcus bicirculans') reveals two chromosomes and a selective capacity to utilize plant glucans.</title>
        <authorList>
            <consortium name="NISC Comparative Sequencing Program"/>
            <person name="Wegmann U."/>
            <person name="Louis P."/>
            <person name="Goesmann A."/>
            <person name="Henrissat B."/>
            <person name="Duncan S.H."/>
            <person name="Flint H.J."/>
        </authorList>
    </citation>
    <scope>NUCLEOTIDE SEQUENCE</scope>
    <source>
        <strain evidence="2">JCM 17590</strain>
    </source>
</reference>
<organism evidence="2 3">
    <name type="scientific">Gryllotalpicola daejeonensis</name>
    <dbReference type="NCBI Taxonomy" id="993087"/>
    <lineage>
        <taxon>Bacteria</taxon>
        <taxon>Bacillati</taxon>
        <taxon>Actinomycetota</taxon>
        <taxon>Actinomycetes</taxon>
        <taxon>Micrococcales</taxon>
        <taxon>Microbacteriaceae</taxon>
        <taxon>Gryllotalpicola</taxon>
    </lineage>
</organism>
<dbReference type="Proteomes" id="UP001415169">
    <property type="component" value="Unassembled WGS sequence"/>
</dbReference>
<feature type="signal peptide" evidence="1">
    <location>
        <begin position="1"/>
        <end position="30"/>
    </location>
</feature>
<proteinExistence type="predicted"/>
<keyword evidence="3" id="KW-1185">Reference proteome</keyword>
<dbReference type="PROSITE" id="PS51257">
    <property type="entry name" value="PROKAR_LIPOPROTEIN"/>
    <property type="match status" value="1"/>
</dbReference>
<comment type="caution">
    <text evidence="2">The sequence shown here is derived from an EMBL/GenBank/DDBJ whole genome shotgun (WGS) entry which is preliminary data.</text>
</comment>
<feature type="chain" id="PRO_5046027262" evidence="1">
    <location>
        <begin position="31"/>
        <end position="129"/>
    </location>
</feature>
<keyword evidence="1" id="KW-0732">Signal</keyword>
<sequence length="129" mass="12965">MKTQKKIAMSAGGAVLAACLTLGGLAAANAATPASSTTAPTSTTAPAVTTASVAAKQAAAAATTPVPPLPDHPYRWDEFIATLTPAQQKALLGDQQARLAKAIASGYNDAAIQKFTYNVAALKQALGEQ</sequence>
<dbReference type="RefSeq" id="WP_344790619.1">
    <property type="nucleotide sequence ID" value="NZ_BAABBV010000001.1"/>
</dbReference>
<evidence type="ECO:0000313" key="3">
    <source>
        <dbReference type="Proteomes" id="UP001415169"/>
    </source>
</evidence>